<evidence type="ECO:0000313" key="1">
    <source>
        <dbReference type="EMBL" id="CAB4242143.1"/>
    </source>
</evidence>
<dbReference type="EMBL" id="LR797828">
    <property type="protein sequence ID" value="CAB4242143.1"/>
    <property type="molecule type" value="Genomic_DNA"/>
</dbReference>
<dbReference type="EMBL" id="LR798212">
    <property type="protein sequence ID" value="CAB5187128.1"/>
    <property type="molecule type" value="Genomic_DNA"/>
</dbReference>
<proteinExistence type="predicted"/>
<gene>
    <name evidence="2" type="ORF">UFOVP165_5</name>
    <name evidence="1" type="ORF">UFOVP72_34</name>
</gene>
<evidence type="ECO:0000313" key="2">
    <source>
        <dbReference type="EMBL" id="CAB5187128.1"/>
    </source>
</evidence>
<sequence>MWTHLCTAYKTLVAVEIGCPCNWCNADERICEGV</sequence>
<protein>
    <submittedName>
        <fullName evidence="1">Uncharacterized protein</fullName>
    </submittedName>
</protein>
<name>A0A6J5TCG5_9CAUD</name>
<accession>A0A6J5TCG5</accession>
<organism evidence="1">
    <name type="scientific">uncultured Caudovirales phage</name>
    <dbReference type="NCBI Taxonomy" id="2100421"/>
    <lineage>
        <taxon>Viruses</taxon>
        <taxon>Duplodnaviria</taxon>
        <taxon>Heunggongvirae</taxon>
        <taxon>Uroviricota</taxon>
        <taxon>Caudoviricetes</taxon>
        <taxon>Peduoviridae</taxon>
        <taxon>Maltschvirus</taxon>
        <taxon>Maltschvirus maltsch</taxon>
    </lineage>
</organism>
<reference evidence="1" key="1">
    <citation type="submission" date="2020-05" db="EMBL/GenBank/DDBJ databases">
        <authorList>
            <person name="Chiriac C."/>
            <person name="Salcher M."/>
            <person name="Ghai R."/>
            <person name="Kavagutti S V."/>
        </authorList>
    </citation>
    <scope>NUCLEOTIDE SEQUENCE</scope>
</reference>